<dbReference type="AlphaFoldDB" id="A0A970B5S1"/>
<organism evidence="1 2">
    <name type="scientific">Solimonas marina</name>
    <dbReference type="NCBI Taxonomy" id="2714601"/>
    <lineage>
        <taxon>Bacteria</taxon>
        <taxon>Pseudomonadati</taxon>
        <taxon>Pseudomonadota</taxon>
        <taxon>Gammaproteobacteria</taxon>
        <taxon>Nevskiales</taxon>
        <taxon>Nevskiaceae</taxon>
        <taxon>Solimonas</taxon>
    </lineage>
</organism>
<dbReference type="RefSeq" id="WP_168149018.1">
    <property type="nucleotide sequence ID" value="NZ_JAAVXB010000009.1"/>
</dbReference>
<evidence type="ECO:0000313" key="2">
    <source>
        <dbReference type="Proteomes" id="UP000653472"/>
    </source>
</evidence>
<comment type="caution">
    <text evidence="1">The sequence shown here is derived from an EMBL/GenBank/DDBJ whole genome shotgun (WGS) entry which is preliminary data.</text>
</comment>
<evidence type="ECO:0000313" key="1">
    <source>
        <dbReference type="EMBL" id="NKF23692.1"/>
    </source>
</evidence>
<keyword evidence="2" id="KW-1185">Reference proteome</keyword>
<accession>A0A970B5S1</accession>
<reference evidence="1" key="1">
    <citation type="submission" date="2020-03" db="EMBL/GenBank/DDBJ databases">
        <title>Solimonas marina sp. nov., isolated from deep seawater of the Pacific Ocean.</title>
        <authorList>
            <person name="Liu X."/>
            <person name="Lai Q."/>
            <person name="Sun F."/>
            <person name="Gai Y."/>
            <person name="Li G."/>
            <person name="Shao Z."/>
        </authorList>
    </citation>
    <scope>NUCLEOTIDE SEQUENCE</scope>
    <source>
        <strain evidence="1">C16B3</strain>
    </source>
</reference>
<proteinExistence type="predicted"/>
<gene>
    <name evidence="1" type="ORF">G7Y82_15345</name>
</gene>
<protein>
    <submittedName>
        <fullName evidence="1">Uncharacterized protein</fullName>
    </submittedName>
</protein>
<sequence length="94" mass="10727">MPHTIITVHLPTHRRAALKIENDSAEATIAYDGQIQAYIAFLREEAEKIGMRVEADERDWGPIFSIAETDHASKKAAHDWLNTQPDFWNWIPSA</sequence>
<name>A0A970B5S1_9GAMM</name>
<dbReference type="Proteomes" id="UP000653472">
    <property type="component" value="Unassembled WGS sequence"/>
</dbReference>
<dbReference type="EMBL" id="JAAVXB010000009">
    <property type="protein sequence ID" value="NKF23692.1"/>
    <property type="molecule type" value="Genomic_DNA"/>
</dbReference>